<dbReference type="PANTHER" id="PTHR42693:SF53">
    <property type="entry name" value="ENDO-4-O-SULFATASE"/>
    <property type="match status" value="1"/>
</dbReference>
<dbReference type="Proteomes" id="UP000346198">
    <property type="component" value="Unassembled WGS sequence"/>
</dbReference>
<keyword evidence="3" id="KW-0732">Signal</keyword>
<name>A0A6C2UFD2_9BACT</name>
<dbReference type="InterPro" id="IPR017850">
    <property type="entry name" value="Alkaline_phosphatase_core_sf"/>
</dbReference>
<organism evidence="5 6">
    <name type="scientific">Pontiella sulfatireligans</name>
    <dbReference type="NCBI Taxonomy" id="2750658"/>
    <lineage>
        <taxon>Bacteria</taxon>
        <taxon>Pseudomonadati</taxon>
        <taxon>Kiritimatiellota</taxon>
        <taxon>Kiritimatiellia</taxon>
        <taxon>Kiritimatiellales</taxon>
        <taxon>Pontiellaceae</taxon>
        <taxon>Pontiella</taxon>
    </lineage>
</organism>
<evidence type="ECO:0000313" key="6">
    <source>
        <dbReference type="Proteomes" id="UP000346198"/>
    </source>
</evidence>
<evidence type="ECO:0000256" key="2">
    <source>
        <dbReference type="ARBA" id="ARBA00022801"/>
    </source>
</evidence>
<feature type="signal peptide" evidence="3">
    <location>
        <begin position="1"/>
        <end position="17"/>
    </location>
</feature>
<proteinExistence type="inferred from homology"/>
<evidence type="ECO:0000256" key="3">
    <source>
        <dbReference type="SAM" id="SignalP"/>
    </source>
</evidence>
<reference evidence="5 6" key="1">
    <citation type="submission" date="2019-04" db="EMBL/GenBank/DDBJ databases">
        <authorList>
            <person name="Van Vliet M D."/>
        </authorList>
    </citation>
    <scope>NUCLEOTIDE SEQUENCE [LARGE SCALE GENOMIC DNA]</scope>
    <source>
        <strain evidence="5 6">F21</strain>
    </source>
</reference>
<sequence length="588" mass="66483">MNRLALVLVLCVSAAYAAKRPNVILMVTDDQGYGDIAAHGNPVIQTPEMDRLHSQSIRLTDFHVDPTCAPTRGALMSGKFSHRARVWHTVRGGNHLREGEITMADVFKHNGYDTAMFGKWHLGANYPYRPMDRGFDEWLGLGDGGPNTSDCWFWNDRVNDMYWHNGEREYREGFNPDVFYREAGEYVKKHKGEKPFFIYLPTYVPHKPYSFPAPDFHEKYLAMGLEKELVAFYASIARVDWNIGQLRKTLEEKGIADNTILIFMTDNGSTHTEVFNAGMSGHKGSTNEGGHRVPCFIHWPAGKLGAPRDISNLTAHIDVLPTLMELCGMQSPEPMDLDGKSLVPLFHGKTPDWQNRTLVVEKQRQLEYNRKYNAIMNGSWRLLGHSKLYDISKDPAQKTNVAKEHPEVVEKLLKDFEAYWKRVTPDDRSFPTPIAGTPYDEELLLGISELRDGDGYAHGYCAEGREAKGIWHIEAAVAGIYEIEVRRWPKEAEAPFDGVPKVNKTVDAWSTRGPKTTFLTSGKITALPIGSVSLKAGEFYEKRAVGPEDKALIFDVELPKGVVTIDAVFYDKNDKRMTNAYYVYVRKG</sequence>
<feature type="domain" description="Sulfatase N-terminal" evidence="4">
    <location>
        <begin position="21"/>
        <end position="328"/>
    </location>
</feature>
<dbReference type="InterPro" id="IPR000917">
    <property type="entry name" value="Sulfatase_N"/>
</dbReference>
<dbReference type="Gene3D" id="3.40.720.10">
    <property type="entry name" value="Alkaline Phosphatase, subunit A"/>
    <property type="match status" value="1"/>
</dbReference>
<dbReference type="InterPro" id="IPR050738">
    <property type="entry name" value="Sulfatase"/>
</dbReference>
<dbReference type="GO" id="GO:0004065">
    <property type="term" value="F:arylsulfatase activity"/>
    <property type="evidence" value="ECO:0007669"/>
    <property type="project" value="TreeGrafter"/>
</dbReference>
<feature type="chain" id="PRO_5029021708" evidence="3">
    <location>
        <begin position="18"/>
        <end position="588"/>
    </location>
</feature>
<dbReference type="EMBL" id="CAAHFH010000001">
    <property type="protein sequence ID" value="VGO18922.1"/>
    <property type="molecule type" value="Genomic_DNA"/>
</dbReference>
<accession>A0A6C2UFD2</accession>
<dbReference type="Pfam" id="PF00884">
    <property type="entry name" value="Sulfatase"/>
    <property type="match status" value="1"/>
</dbReference>
<dbReference type="SUPFAM" id="SSF53649">
    <property type="entry name" value="Alkaline phosphatase-like"/>
    <property type="match status" value="1"/>
</dbReference>
<evidence type="ECO:0000259" key="4">
    <source>
        <dbReference type="Pfam" id="PF00884"/>
    </source>
</evidence>
<keyword evidence="6" id="KW-1185">Reference proteome</keyword>
<dbReference type="Gene3D" id="3.30.1120.10">
    <property type="match status" value="1"/>
</dbReference>
<protein>
    <submittedName>
        <fullName evidence="5">Arylsulfatase</fullName>
    </submittedName>
</protein>
<evidence type="ECO:0000256" key="1">
    <source>
        <dbReference type="ARBA" id="ARBA00008779"/>
    </source>
</evidence>
<dbReference type="PANTHER" id="PTHR42693">
    <property type="entry name" value="ARYLSULFATASE FAMILY MEMBER"/>
    <property type="match status" value="1"/>
</dbReference>
<gene>
    <name evidence="5" type="primary">atsA_102</name>
    <name evidence="5" type="ORF">SCARR_00975</name>
</gene>
<dbReference type="AlphaFoldDB" id="A0A6C2UFD2"/>
<keyword evidence="2" id="KW-0378">Hydrolase</keyword>
<dbReference type="CDD" id="cd16146">
    <property type="entry name" value="ARS_like"/>
    <property type="match status" value="1"/>
</dbReference>
<evidence type="ECO:0000313" key="5">
    <source>
        <dbReference type="EMBL" id="VGO18922.1"/>
    </source>
</evidence>
<comment type="similarity">
    <text evidence="1">Belongs to the sulfatase family.</text>
</comment>